<sequence length="254" mass="28805">MVKNKKDMLKLGLLGKNISYSFSRNYFKNKFEKENITGITYENFDIEDISLFPEIVKNTNGLKGLNVTIPYKEEVMPFLDKINKKAKAIGAVNTIKITKKGKLIGYNTDCYGFINSLKPFLKKHHKKALILGTGGASKAVMYTLKEKGITCHYVSRTASNKVKYTYKDLNETIISKYQIIVNCTPLGTYPNIEECPSIPYSGITKKHILFDLIYNPEETKFLNLGKQKGATTINGLHMLKLQAEKAWAIWNLSK</sequence>
<dbReference type="EC" id="1.1.1.25" evidence="5"/>
<evidence type="ECO:0000313" key="5">
    <source>
        <dbReference type="EMBL" id="GAL89309.1"/>
    </source>
</evidence>
<name>A0A098LSE2_9FLAO</name>
<keyword evidence="2 5" id="KW-0560">Oxidoreductase</keyword>
<gene>
    <name evidence="5" type="ORF">JCM19538_1303</name>
</gene>
<keyword evidence="3" id="KW-0057">Aromatic amino acid biosynthesis</keyword>
<comment type="caution">
    <text evidence="5">The sequence shown here is derived from an EMBL/GenBank/DDBJ whole genome shotgun (WGS) entry which is preliminary data.</text>
</comment>
<dbReference type="CDD" id="cd01065">
    <property type="entry name" value="NAD_bind_Shikimate_DH"/>
    <property type="match status" value="1"/>
</dbReference>
<protein>
    <submittedName>
        <fullName evidence="5">Shikimate 5-dehydrogenase I alpha</fullName>
        <ecNumber evidence="5">1.1.1.25</ecNumber>
    </submittedName>
</protein>
<comment type="pathway">
    <text evidence="1">Metabolic intermediate biosynthesis; chorismate biosynthesis; chorismate from D-erythrose 4-phosphate and phosphoenolpyruvate: step 4/7.</text>
</comment>
<dbReference type="PANTHER" id="PTHR21089:SF1">
    <property type="entry name" value="BIFUNCTIONAL 3-DEHYDROQUINATE DEHYDRATASE_SHIKIMATE DEHYDROGENASE, CHLOROPLASTIC"/>
    <property type="match status" value="1"/>
</dbReference>
<dbReference type="InterPro" id="IPR022893">
    <property type="entry name" value="Shikimate_DH_fam"/>
</dbReference>
<evidence type="ECO:0000256" key="1">
    <source>
        <dbReference type="ARBA" id="ARBA00004871"/>
    </source>
</evidence>
<evidence type="ECO:0000313" key="6">
    <source>
        <dbReference type="Proteomes" id="UP000030184"/>
    </source>
</evidence>
<evidence type="ECO:0000256" key="2">
    <source>
        <dbReference type="ARBA" id="ARBA00023002"/>
    </source>
</evidence>
<organism evidence="5 6">
    <name type="scientific">Jejuia pallidilutea</name>
    <dbReference type="NCBI Taxonomy" id="504487"/>
    <lineage>
        <taxon>Bacteria</taxon>
        <taxon>Pseudomonadati</taxon>
        <taxon>Bacteroidota</taxon>
        <taxon>Flavobacteriia</taxon>
        <taxon>Flavobacteriales</taxon>
        <taxon>Flavobacteriaceae</taxon>
        <taxon>Jejuia</taxon>
    </lineage>
</organism>
<evidence type="ECO:0000256" key="3">
    <source>
        <dbReference type="ARBA" id="ARBA00023141"/>
    </source>
</evidence>
<dbReference type="Pfam" id="PF08501">
    <property type="entry name" value="Shikimate_dh_N"/>
    <property type="match status" value="1"/>
</dbReference>
<dbReference type="InterPro" id="IPR036291">
    <property type="entry name" value="NAD(P)-bd_dom_sf"/>
</dbReference>
<dbReference type="Gene3D" id="3.40.50.10860">
    <property type="entry name" value="Leucine Dehydrogenase, chain A, domain 1"/>
    <property type="match status" value="1"/>
</dbReference>
<dbReference type="GO" id="GO:0009423">
    <property type="term" value="P:chorismate biosynthetic process"/>
    <property type="evidence" value="ECO:0007669"/>
    <property type="project" value="TreeGrafter"/>
</dbReference>
<accession>A0A098LSE2</accession>
<dbReference type="GO" id="GO:0005829">
    <property type="term" value="C:cytosol"/>
    <property type="evidence" value="ECO:0007669"/>
    <property type="project" value="TreeGrafter"/>
</dbReference>
<dbReference type="SUPFAM" id="SSF51735">
    <property type="entry name" value="NAD(P)-binding Rossmann-fold domains"/>
    <property type="match status" value="1"/>
</dbReference>
<dbReference type="PANTHER" id="PTHR21089">
    <property type="entry name" value="SHIKIMATE DEHYDROGENASE"/>
    <property type="match status" value="1"/>
</dbReference>
<keyword evidence="3" id="KW-0028">Amino-acid biosynthesis</keyword>
<evidence type="ECO:0000259" key="4">
    <source>
        <dbReference type="Pfam" id="PF08501"/>
    </source>
</evidence>
<dbReference type="InterPro" id="IPR013708">
    <property type="entry name" value="Shikimate_DH-bd_N"/>
</dbReference>
<keyword evidence="6" id="KW-1185">Reference proteome</keyword>
<dbReference type="GO" id="GO:0009073">
    <property type="term" value="P:aromatic amino acid family biosynthetic process"/>
    <property type="evidence" value="ECO:0007669"/>
    <property type="project" value="UniProtKB-KW"/>
</dbReference>
<dbReference type="InterPro" id="IPR046346">
    <property type="entry name" value="Aminoacid_DH-like_N_sf"/>
</dbReference>
<dbReference type="GO" id="GO:0019632">
    <property type="term" value="P:shikimate metabolic process"/>
    <property type="evidence" value="ECO:0007669"/>
    <property type="project" value="TreeGrafter"/>
</dbReference>
<feature type="domain" description="Shikimate dehydrogenase substrate binding N-terminal" evidence="4">
    <location>
        <begin position="13"/>
        <end position="95"/>
    </location>
</feature>
<reference evidence="6" key="1">
    <citation type="journal article" date="2014" name="Genome Announc.">
        <title>Draft Genome Sequence of Marine Flavobacterium Jejuia pallidilutea Strain 11shimoA1 and Pigmentation Mutants.</title>
        <authorList>
            <person name="Takatani N."/>
            <person name="Nakanishi M."/>
            <person name="Meirelles P."/>
            <person name="Mino S."/>
            <person name="Suda W."/>
            <person name="Oshima K."/>
            <person name="Hattori M."/>
            <person name="Ohkuma M."/>
            <person name="Hosokawa M."/>
            <person name="Miyashita K."/>
            <person name="Thompson F.L."/>
            <person name="Niwa A."/>
            <person name="Sawabe T."/>
            <person name="Sawabe T."/>
        </authorList>
    </citation>
    <scope>NUCLEOTIDE SEQUENCE [LARGE SCALE GENOMIC DNA]</scope>
    <source>
        <strain evidence="6">JCM 19538</strain>
    </source>
</reference>
<dbReference type="GO" id="GO:0050661">
    <property type="term" value="F:NADP binding"/>
    <property type="evidence" value="ECO:0007669"/>
    <property type="project" value="TreeGrafter"/>
</dbReference>
<proteinExistence type="predicted"/>
<dbReference type="EMBL" id="BBNY01000008">
    <property type="protein sequence ID" value="GAL89309.1"/>
    <property type="molecule type" value="Genomic_DNA"/>
</dbReference>
<dbReference type="GO" id="GO:0004764">
    <property type="term" value="F:shikimate 3-dehydrogenase (NADP+) activity"/>
    <property type="evidence" value="ECO:0007669"/>
    <property type="project" value="UniProtKB-EC"/>
</dbReference>
<dbReference type="Proteomes" id="UP000030184">
    <property type="component" value="Unassembled WGS sequence"/>
</dbReference>
<dbReference type="Gene3D" id="3.40.50.720">
    <property type="entry name" value="NAD(P)-binding Rossmann-like Domain"/>
    <property type="match status" value="1"/>
</dbReference>
<dbReference type="SUPFAM" id="SSF53223">
    <property type="entry name" value="Aminoacid dehydrogenase-like, N-terminal domain"/>
    <property type="match status" value="1"/>
</dbReference>
<dbReference type="AlphaFoldDB" id="A0A098LSE2"/>